<reference evidence="2 3" key="1">
    <citation type="submission" date="2020-09" db="EMBL/GenBank/DDBJ databases">
        <title>De no assembly of potato wild relative species, Solanum commersonii.</title>
        <authorList>
            <person name="Cho K."/>
        </authorList>
    </citation>
    <scope>NUCLEOTIDE SEQUENCE [LARGE SCALE GENOMIC DNA]</scope>
    <source>
        <strain evidence="2">LZ3.2</strain>
        <tissue evidence="2">Leaf</tissue>
    </source>
</reference>
<dbReference type="Proteomes" id="UP000824120">
    <property type="component" value="Chromosome 2"/>
</dbReference>
<keyword evidence="3" id="KW-1185">Reference proteome</keyword>
<name>A0A9J6AVQ2_SOLCO</name>
<comment type="caution">
    <text evidence="2">The sequence shown here is derived from an EMBL/GenBank/DDBJ whole genome shotgun (WGS) entry which is preliminary data.</text>
</comment>
<evidence type="ECO:0000313" key="3">
    <source>
        <dbReference type="Proteomes" id="UP000824120"/>
    </source>
</evidence>
<dbReference type="EMBL" id="JACXVP010000002">
    <property type="protein sequence ID" value="KAG5628207.1"/>
    <property type="molecule type" value="Genomic_DNA"/>
</dbReference>
<proteinExistence type="predicted"/>
<sequence length="84" mass="9241">MYSRGDGGISERRGMYLREGRDESERVTPRGNKAGPLNQPPRVVILKNFTRLLEMVDLAAKGGGSLKVEFKGSKVILVVVKVVI</sequence>
<feature type="region of interest" description="Disordered" evidence="1">
    <location>
        <begin position="1"/>
        <end position="39"/>
    </location>
</feature>
<accession>A0A9J6AVQ2</accession>
<dbReference type="AlphaFoldDB" id="A0A9J6AVQ2"/>
<protein>
    <submittedName>
        <fullName evidence="2">Uncharacterized protein</fullName>
    </submittedName>
</protein>
<evidence type="ECO:0000313" key="2">
    <source>
        <dbReference type="EMBL" id="KAG5628207.1"/>
    </source>
</evidence>
<evidence type="ECO:0000256" key="1">
    <source>
        <dbReference type="SAM" id="MobiDB-lite"/>
    </source>
</evidence>
<gene>
    <name evidence="2" type="ORF">H5410_013425</name>
</gene>
<feature type="compositionally biased region" description="Basic and acidic residues" evidence="1">
    <location>
        <begin position="9"/>
        <end position="28"/>
    </location>
</feature>
<organism evidence="2 3">
    <name type="scientific">Solanum commersonii</name>
    <name type="common">Commerson's wild potato</name>
    <name type="synonym">Commerson's nightshade</name>
    <dbReference type="NCBI Taxonomy" id="4109"/>
    <lineage>
        <taxon>Eukaryota</taxon>
        <taxon>Viridiplantae</taxon>
        <taxon>Streptophyta</taxon>
        <taxon>Embryophyta</taxon>
        <taxon>Tracheophyta</taxon>
        <taxon>Spermatophyta</taxon>
        <taxon>Magnoliopsida</taxon>
        <taxon>eudicotyledons</taxon>
        <taxon>Gunneridae</taxon>
        <taxon>Pentapetalae</taxon>
        <taxon>asterids</taxon>
        <taxon>lamiids</taxon>
        <taxon>Solanales</taxon>
        <taxon>Solanaceae</taxon>
        <taxon>Solanoideae</taxon>
        <taxon>Solaneae</taxon>
        <taxon>Solanum</taxon>
    </lineage>
</organism>